<gene>
    <name evidence="8" type="ORF">J0S82_011639</name>
</gene>
<dbReference type="AlphaFoldDB" id="A0A8J6A7P5"/>
<dbReference type="Proteomes" id="UP000700334">
    <property type="component" value="Unassembled WGS sequence"/>
</dbReference>
<feature type="region of interest" description="Disordered" evidence="7">
    <location>
        <begin position="243"/>
        <end position="308"/>
    </location>
</feature>
<keyword evidence="6" id="KW-0131">Cell cycle</keyword>
<organism evidence="8 9">
    <name type="scientific">Galemys pyrenaicus</name>
    <name type="common">Iberian desman</name>
    <name type="synonym">Pyrenean desman</name>
    <dbReference type="NCBI Taxonomy" id="202257"/>
    <lineage>
        <taxon>Eukaryota</taxon>
        <taxon>Metazoa</taxon>
        <taxon>Chordata</taxon>
        <taxon>Craniata</taxon>
        <taxon>Vertebrata</taxon>
        <taxon>Euteleostomi</taxon>
        <taxon>Mammalia</taxon>
        <taxon>Eutheria</taxon>
        <taxon>Laurasiatheria</taxon>
        <taxon>Eulipotyphla</taxon>
        <taxon>Talpidae</taxon>
        <taxon>Galemys</taxon>
    </lineage>
</organism>
<dbReference type="GO" id="GO:0003689">
    <property type="term" value="F:DNA clamp loader activity"/>
    <property type="evidence" value="ECO:0007669"/>
    <property type="project" value="TreeGrafter"/>
</dbReference>
<dbReference type="GO" id="GO:0033314">
    <property type="term" value="P:mitotic DNA replication checkpoint signaling"/>
    <property type="evidence" value="ECO:0007669"/>
    <property type="project" value="TreeGrafter"/>
</dbReference>
<dbReference type="GO" id="GO:0005634">
    <property type="term" value="C:nucleus"/>
    <property type="evidence" value="ECO:0007669"/>
    <property type="project" value="UniProtKB-SubCell"/>
</dbReference>
<dbReference type="InterPro" id="IPR004582">
    <property type="entry name" value="Checkpoint_prot_Rad17_Rad24"/>
</dbReference>
<keyword evidence="2" id="KW-0547">Nucleotide-binding</keyword>
<reference evidence="8" key="1">
    <citation type="journal article" date="2021" name="Evol. Appl.">
        <title>The genome of the Pyrenean desman and the effects of bottlenecks and inbreeding on the genomic landscape of an endangered species.</title>
        <authorList>
            <person name="Escoda L."/>
            <person name="Castresana J."/>
        </authorList>
    </citation>
    <scope>NUCLEOTIDE SEQUENCE</scope>
    <source>
        <strain evidence="8">IBE-C5619</strain>
    </source>
</reference>
<dbReference type="GO" id="GO:0003682">
    <property type="term" value="F:chromatin binding"/>
    <property type="evidence" value="ECO:0007669"/>
    <property type="project" value="TreeGrafter"/>
</dbReference>
<evidence type="ECO:0000256" key="5">
    <source>
        <dbReference type="ARBA" id="ARBA00023242"/>
    </source>
</evidence>
<protein>
    <submittedName>
        <fullName evidence="8">Cell cycle checkpoint protein RAD17</fullName>
    </submittedName>
</protein>
<dbReference type="EMBL" id="JAGFMF010011668">
    <property type="protein sequence ID" value="KAG8516779.1"/>
    <property type="molecule type" value="Genomic_DNA"/>
</dbReference>
<comment type="subcellular location">
    <subcellularLocation>
        <location evidence="1">Nucleus</location>
    </subcellularLocation>
</comment>
<evidence type="ECO:0000313" key="8">
    <source>
        <dbReference type="EMBL" id="KAG8516779.1"/>
    </source>
</evidence>
<keyword evidence="9" id="KW-1185">Reference proteome</keyword>
<keyword evidence="3" id="KW-0227">DNA damage</keyword>
<evidence type="ECO:0000256" key="6">
    <source>
        <dbReference type="ARBA" id="ARBA00023306"/>
    </source>
</evidence>
<name>A0A8J6A7P5_GALPY</name>
<dbReference type="OrthoDB" id="10265971at2759"/>
<dbReference type="GO" id="GO:0000077">
    <property type="term" value="P:DNA damage checkpoint signaling"/>
    <property type="evidence" value="ECO:0007669"/>
    <property type="project" value="TreeGrafter"/>
</dbReference>
<evidence type="ECO:0000313" key="9">
    <source>
        <dbReference type="Proteomes" id="UP000700334"/>
    </source>
</evidence>
<feature type="non-terminal residue" evidence="8">
    <location>
        <position position="1"/>
    </location>
</feature>
<dbReference type="PANTHER" id="PTHR12172:SF0">
    <property type="entry name" value="CELL CYCLE CHECKPOINT PROTEIN RAD17"/>
    <property type="match status" value="1"/>
</dbReference>
<dbReference type="PANTHER" id="PTHR12172">
    <property type="entry name" value="CELL CYCLE CHECKPOINT PROTEIN RAD17"/>
    <property type="match status" value="1"/>
</dbReference>
<accession>A0A8J6A7P5</accession>
<evidence type="ECO:0000256" key="3">
    <source>
        <dbReference type="ARBA" id="ARBA00022763"/>
    </source>
</evidence>
<sequence length="308" mass="34780">YMINKFYIDYKNTISFNPLAPKNMMTFHQLVRIKANNNGNKVMIPDKTFLEVLCQGRSGNMRSAINSLQFSSSKGENNLWPRKLRVKKNDMVFENQEVQVIGGKDVFLFSALGKILYYNRASLTELDAFRLPFHLSESERILVQPAQVVETSHIAGELFNLYLHQNNIDFFMETDDLRRASEFLSFVDTVVTRTHTLYSGSTVNLKLKGFLPPNSIVAIPCFAYHSNEKSSSVFFYPRYQETSSEINGSQPEKEALGEPTETTESASSLPLSQNNGNELPASQPQPFSTQGDMEEEGMTTEDYGSNGT</sequence>
<keyword evidence="4" id="KW-0067">ATP-binding</keyword>
<evidence type="ECO:0000256" key="4">
    <source>
        <dbReference type="ARBA" id="ARBA00022840"/>
    </source>
</evidence>
<comment type="caution">
    <text evidence="8">The sequence shown here is derived from an EMBL/GenBank/DDBJ whole genome shotgun (WGS) entry which is preliminary data.</text>
</comment>
<keyword evidence="5" id="KW-0539">Nucleus</keyword>
<evidence type="ECO:0000256" key="1">
    <source>
        <dbReference type="ARBA" id="ARBA00004123"/>
    </source>
</evidence>
<proteinExistence type="predicted"/>
<evidence type="ECO:0000256" key="7">
    <source>
        <dbReference type="SAM" id="MobiDB-lite"/>
    </source>
</evidence>
<dbReference type="GO" id="GO:0006281">
    <property type="term" value="P:DNA repair"/>
    <property type="evidence" value="ECO:0007669"/>
    <property type="project" value="InterPro"/>
</dbReference>
<dbReference type="GO" id="GO:0005524">
    <property type="term" value="F:ATP binding"/>
    <property type="evidence" value="ECO:0007669"/>
    <property type="project" value="UniProtKB-KW"/>
</dbReference>
<feature type="compositionally biased region" description="Polar residues" evidence="7">
    <location>
        <begin position="260"/>
        <end position="291"/>
    </location>
</feature>
<evidence type="ECO:0000256" key="2">
    <source>
        <dbReference type="ARBA" id="ARBA00022741"/>
    </source>
</evidence>